<dbReference type="GO" id="GO:0016787">
    <property type="term" value="F:hydrolase activity"/>
    <property type="evidence" value="ECO:0007669"/>
    <property type="project" value="UniProtKB-KW"/>
</dbReference>
<dbReference type="AlphaFoldDB" id="A0A2H3LED9"/>
<dbReference type="Gene3D" id="3.40.630.10">
    <property type="entry name" value="Zn peptidases"/>
    <property type="match status" value="1"/>
</dbReference>
<evidence type="ECO:0000256" key="7">
    <source>
        <dbReference type="ARBA" id="ARBA00023285"/>
    </source>
</evidence>
<evidence type="ECO:0000256" key="4">
    <source>
        <dbReference type="ARBA" id="ARBA00022723"/>
    </source>
</evidence>
<dbReference type="InterPro" id="IPR050072">
    <property type="entry name" value="Peptidase_M20A"/>
</dbReference>
<keyword evidence="6" id="KW-0862">Zinc</keyword>
<keyword evidence="7" id="KW-0170">Cobalt</keyword>
<comment type="cofactor">
    <cofactor evidence="2">
        <name>Zn(2+)</name>
        <dbReference type="ChEBI" id="CHEBI:29105"/>
    </cofactor>
</comment>
<dbReference type="Pfam" id="PF01546">
    <property type="entry name" value="Peptidase_M20"/>
    <property type="match status" value="1"/>
</dbReference>
<organism evidence="9 10">
    <name type="scientific">Candidatus Chloroploca asiatica</name>
    <dbReference type="NCBI Taxonomy" id="1506545"/>
    <lineage>
        <taxon>Bacteria</taxon>
        <taxon>Bacillati</taxon>
        <taxon>Chloroflexota</taxon>
        <taxon>Chloroflexia</taxon>
        <taxon>Chloroflexales</taxon>
        <taxon>Chloroflexineae</taxon>
        <taxon>Oscillochloridaceae</taxon>
        <taxon>Candidatus Chloroploca</taxon>
    </lineage>
</organism>
<dbReference type="GO" id="GO:0046872">
    <property type="term" value="F:metal ion binding"/>
    <property type="evidence" value="ECO:0007669"/>
    <property type="project" value="UniProtKB-KW"/>
</dbReference>
<evidence type="ECO:0000256" key="3">
    <source>
        <dbReference type="ARBA" id="ARBA00006247"/>
    </source>
</evidence>
<dbReference type="Proteomes" id="UP000220922">
    <property type="component" value="Unassembled WGS sequence"/>
</dbReference>
<dbReference type="SUPFAM" id="SSF53187">
    <property type="entry name" value="Zn-dependent exopeptidases"/>
    <property type="match status" value="1"/>
</dbReference>
<dbReference type="PANTHER" id="PTHR43808:SF25">
    <property type="entry name" value="PEPTIDASE M20 DIMERISATION DOMAIN-CONTAINING PROTEIN"/>
    <property type="match status" value="1"/>
</dbReference>
<dbReference type="SUPFAM" id="SSF55031">
    <property type="entry name" value="Bacterial exopeptidase dimerisation domain"/>
    <property type="match status" value="1"/>
</dbReference>
<dbReference type="NCBIfam" id="TIGR01910">
    <property type="entry name" value="DapE-ArgE"/>
    <property type="match status" value="1"/>
</dbReference>
<evidence type="ECO:0000259" key="8">
    <source>
        <dbReference type="Pfam" id="PF07687"/>
    </source>
</evidence>
<dbReference type="EMBL" id="LYXE01000015">
    <property type="protein sequence ID" value="PDW01066.1"/>
    <property type="molecule type" value="Genomic_DNA"/>
</dbReference>
<name>A0A2H3LED9_9CHLR</name>
<dbReference type="InterPro" id="IPR036264">
    <property type="entry name" value="Bact_exopeptidase_dim_dom"/>
</dbReference>
<feature type="domain" description="Peptidase M20 dimerisation" evidence="8">
    <location>
        <begin position="203"/>
        <end position="308"/>
    </location>
</feature>
<dbReference type="InterPro" id="IPR011650">
    <property type="entry name" value="Peptidase_M20_dimer"/>
</dbReference>
<evidence type="ECO:0000313" key="9">
    <source>
        <dbReference type="EMBL" id="PDW01066.1"/>
    </source>
</evidence>
<dbReference type="InterPro" id="IPR002933">
    <property type="entry name" value="Peptidase_M20"/>
</dbReference>
<keyword evidence="5" id="KW-0378">Hydrolase</keyword>
<comment type="caution">
    <text evidence="9">The sequence shown here is derived from an EMBL/GenBank/DDBJ whole genome shotgun (WGS) entry which is preliminary data.</text>
</comment>
<keyword evidence="4" id="KW-0479">Metal-binding</keyword>
<proteinExistence type="inferred from homology"/>
<evidence type="ECO:0000313" key="10">
    <source>
        <dbReference type="Proteomes" id="UP000220922"/>
    </source>
</evidence>
<accession>A0A2H3LED9</accession>
<sequence>MNADERAIVEAIDQQGLLAALSELVAIPSLGGTPEEQAAQEAVAVLMRRCGLEVEQWNLDLPTLYAHPACSWELPRERGLGVVGSLGSPGAGRDLIFNGHVDVVPAGDLANWTYPPWQTTLTNGRIYGRGTTDMKGGLCCAIFAAKALRDAGVALQGRLVIQSVIGEEDGGLGTLGAILHGPQADGAIVIEPTELKIAPLQAGAHNFRLTVYGQAAHGCVREEGVSAIEKFFPLHQAILHLERERNQRFRHPLYARYTTPYPICIGTVHAGTWASSEAESLVAEGRYGIAIGEDPLVARRELEATIAAVVAADPWLREHPPRLEWWGGTFDPAATPQDHPLVQTIAASYTDATGNPTRFEGMTYGADMRLLANTAGIPTVLFGPGDVRTAHRPDEYVTLDDLLSCTRTLALTALRFIGNA</sequence>
<comment type="similarity">
    <text evidence="3">Belongs to the peptidase M20A family.</text>
</comment>
<dbReference type="Pfam" id="PF07687">
    <property type="entry name" value="M20_dimer"/>
    <property type="match status" value="1"/>
</dbReference>
<dbReference type="PANTHER" id="PTHR43808">
    <property type="entry name" value="ACETYLORNITHINE DEACETYLASE"/>
    <property type="match status" value="1"/>
</dbReference>
<evidence type="ECO:0000256" key="6">
    <source>
        <dbReference type="ARBA" id="ARBA00022833"/>
    </source>
</evidence>
<dbReference type="Gene3D" id="3.30.70.360">
    <property type="match status" value="1"/>
</dbReference>
<reference evidence="9 10" key="1">
    <citation type="submission" date="2016-05" db="EMBL/GenBank/DDBJ databases">
        <authorList>
            <person name="Lavstsen T."/>
            <person name="Jespersen J.S."/>
        </authorList>
    </citation>
    <scope>NUCLEOTIDE SEQUENCE [LARGE SCALE GENOMIC DNA]</scope>
    <source>
        <strain evidence="9 10">B7-9</strain>
    </source>
</reference>
<comment type="cofactor">
    <cofactor evidence="1">
        <name>Co(2+)</name>
        <dbReference type="ChEBI" id="CHEBI:48828"/>
    </cofactor>
</comment>
<dbReference type="InterPro" id="IPR010182">
    <property type="entry name" value="ArgE/DapE"/>
</dbReference>
<dbReference type="OrthoDB" id="9792335at2"/>
<protein>
    <submittedName>
        <fullName evidence="9">Acetylornithine deacetylase</fullName>
    </submittedName>
</protein>
<dbReference type="RefSeq" id="WP_097650550.1">
    <property type="nucleotide sequence ID" value="NZ_LYXE01000015.1"/>
</dbReference>
<keyword evidence="10" id="KW-1185">Reference proteome</keyword>
<gene>
    <name evidence="9" type="ORF">A9Q02_07880</name>
</gene>
<evidence type="ECO:0000256" key="2">
    <source>
        <dbReference type="ARBA" id="ARBA00001947"/>
    </source>
</evidence>
<evidence type="ECO:0000256" key="1">
    <source>
        <dbReference type="ARBA" id="ARBA00001941"/>
    </source>
</evidence>
<evidence type="ECO:0000256" key="5">
    <source>
        <dbReference type="ARBA" id="ARBA00022801"/>
    </source>
</evidence>